<reference evidence="2 3" key="1">
    <citation type="submission" date="2017-12" db="EMBL/GenBank/DDBJ databases">
        <title>Comparative genomics of Botrytis spp.</title>
        <authorList>
            <person name="Valero-Jimenez C.A."/>
            <person name="Tapia P."/>
            <person name="Veloso J."/>
            <person name="Silva-Moreno E."/>
            <person name="Staats M."/>
            <person name="Valdes J.H."/>
            <person name="Van Kan J.A.L."/>
        </authorList>
    </citation>
    <scope>NUCLEOTIDE SEQUENCE [LARGE SCALE GENOMIC DNA]</scope>
    <source>
        <strain evidence="2 3">MUCL11595</strain>
    </source>
</reference>
<dbReference type="EMBL" id="PQXN01000059">
    <property type="protein sequence ID" value="TGO58029.1"/>
    <property type="molecule type" value="Genomic_DNA"/>
</dbReference>
<name>A0A4Z1I8V2_9HELO</name>
<sequence length="75" mass="8347">MNEVYPGRRSRWEIGLGSCGGLGDGGWGMGIGYWGLGFVMLGREEKEEEEEEDDYNIDNDDDDDNVDDIGTVPRS</sequence>
<keyword evidence="3" id="KW-1185">Reference proteome</keyword>
<proteinExistence type="predicted"/>
<evidence type="ECO:0000313" key="3">
    <source>
        <dbReference type="Proteomes" id="UP000297527"/>
    </source>
</evidence>
<evidence type="ECO:0000313" key="2">
    <source>
        <dbReference type="EMBL" id="TGO58029.1"/>
    </source>
</evidence>
<dbReference type="Proteomes" id="UP000297527">
    <property type="component" value="Unassembled WGS sequence"/>
</dbReference>
<gene>
    <name evidence="2" type="ORF">BCON_0059g00080</name>
</gene>
<protein>
    <submittedName>
        <fullName evidence="2">Uncharacterized protein</fullName>
    </submittedName>
</protein>
<feature type="region of interest" description="Disordered" evidence="1">
    <location>
        <begin position="44"/>
        <end position="75"/>
    </location>
</feature>
<dbReference type="AlphaFoldDB" id="A0A4Z1I8V2"/>
<feature type="compositionally biased region" description="Acidic residues" evidence="1">
    <location>
        <begin position="46"/>
        <end position="67"/>
    </location>
</feature>
<organism evidence="2 3">
    <name type="scientific">Botryotinia convoluta</name>
    <dbReference type="NCBI Taxonomy" id="54673"/>
    <lineage>
        <taxon>Eukaryota</taxon>
        <taxon>Fungi</taxon>
        <taxon>Dikarya</taxon>
        <taxon>Ascomycota</taxon>
        <taxon>Pezizomycotina</taxon>
        <taxon>Leotiomycetes</taxon>
        <taxon>Helotiales</taxon>
        <taxon>Sclerotiniaceae</taxon>
        <taxon>Botryotinia</taxon>
    </lineage>
</organism>
<evidence type="ECO:0000256" key="1">
    <source>
        <dbReference type="SAM" id="MobiDB-lite"/>
    </source>
</evidence>
<comment type="caution">
    <text evidence="2">The sequence shown here is derived from an EMBL/GenBank/DDBJ whole genome shotgun (WGS) entry which is preliminary data.</text>
</comment>
<accession>A0A4Z1I8V2</accession>